<dbReference type="PRINTS" id="PR00463">
    <property type="entry name" value="EP450I"/>
</dbReference>
<organism evidence="11 12">
    <name type="scientific">Coprinellus micaceus</name>
    <name type="common">Glistening ink-cap mushroom</name>
    <name type="synonym">Coprinus micaceus</name>
    <dbReference type="NCBI Taxonomy" id="71717"/>
    <lineage>
        <taxon>Eukaryota</taxon>
        <taxon>Fungi</taxon>
        <taxon>Dikarya</taxon>
        <taxon>Basidiomycota</taxon>
        <taxon>Agaricomycotina</taxon>
        <taxon>Agaricomycetes</taxon>
        <taxon>Agaricomycetidae</taxon>
        <taxon>Agaricales</taxon>
        <taxon>Agaricineae</taxon>
        <taxon>Psathyrellaceae</taxon>
        <taxon>Coprinellus</taxon>
    </lineage>
</organism>
<evidence type="ECO:0000256" key="3">
    <source>
        <dbReference type="ARBA" id="ARBA00010617"/>
    </source>
</evidence>
<gene>
    <name evidence="11" type="ORF">FA13DRAFT_1695252</name>
</gene>
<accession>A0A4Y7SKQ2</accession>
<reference evidence="11 12" key="1">
    <citation type="journal article" date="2019" name="Nat. Ecol. Evol.">
        <title>Megaphylogeny resolves global patterns of mushroom evolution.</title>
        <authorList>
            <person name="Varga T."/>
            <person name="Krizsan K."/>
            <person name="Foldi C."/>
            <person name="Dima B."/>
            <person name="Sanchez-Garcia M."/>
            <person name="Sanchez-Ramirez S."/>
            <person name="Szollosi G.J."/>
            <person name="Szarkandi J.G."/>
            <person name="Papp V."/>
            <person name="Albert L."/>
            <person name="Andreopoulos W."/>
            <person name="Angelini C."/>
            <person name="Antonin V."/>
            <person name="Barry K.W."/>
            <person name="Bougher N.L."/>
            <person name="Buchanan P."/>
            <person name="Buyck B."/>
            <person name="Bense V."/>
            <person name="Catcheside P."/>
            <person name="Chovatia M."/>
            <person name="Cooper J."/>
            <person name="Damon W."/>
            <person name="Desjardin D."/>
            <person name="Finy P."/>
            <person name="Geml J."/>
            <person name="Haridas S."/>
            <person name="Hughes K."/>
            <person name="Justo A."/>
            <person name="Karasinski D."/>
            <person name="Kautmanova I."/>
            <person name="Kiss B."/>
            <person name="Kocsube S."/>
            <person name="Kotiranta H."/>
            <person name="LaButti K.M."/>
            <person name="Lechner B.E."/>
            <person name="Liimatainen K."/>
            <person name="Lipzen A."/>
            <person name="Lukacs Z."/>
            <person name="Mihaltcheva S."/>
            <person name="Morgado L.N."/>
            <person name="Niskanen T."/>
            <person name="Noordeloos M.E."/>
            <person name="Ohm R.A."/>
            <person name="Ortiz-Santana B."/>
            <person name="Ovrebo C."/>
            <person name="Racz N."/>
            <person name="Riley R."/>
            <person name="Savchenko A."/>
            <person name="Shiryaev A."/>
            <person name="Soop K."/>
            <person name="Spirin V."/>
            <person name="Szebenyi C."/>
            <person name="Tomsovsky M."/>
            <person name="Tulloss R.E."/>
            <person name="Uehling J."/>
            <person name="Grigoriev I.V."/>
            <person name="Vagvolgyi C."/>
            <person name="Papp T."/>
            <person name="Martin F.M."/>
            <person name="Miettinen O."/>
            <person name="Hibbett D.S."/>
            <person name="Nagy L.G."/>
        </authorList>
    </citation>
    <scope>NUCLEOTIDE SEQUENCE [LARGE SCALE GENOMIC DNA]</scope>
    <source>
        <strain evidence="11 12">FP101781</strain>
    </source>
</reference>
<evidence type="ECO:0000256" key="5">
    <source>
        <dbReference type="ARBA" id="ARBA00022723"/>
    </source>
</evidence>
<dbReference type="OrthoDB" id="2789670at2759"/>
<dbReference type="GO" id="GO:0005506">
    <property type="term" value="F:iron ion binding"/>
    <property type="evidence" value="ECO:0007669"/>
    <property type="project" value="InterPro"/>
</dbReference>
<comment type="cofactor">
    <cofactor evidence="1 9">
        <name>heme</name>
        <dbReference type="ChEBI" id="CHEBI:30413"/>
    </cofactor>
</comment>
<dbReference type="GO" id="GO:0004497">
    <property type="term" value="F:monooxygenase activity"/>
    <property type="evidence" value="ECO:0007669"/>
    <property type="project" value="UniProtKB-KW"/>
</dbReference>
<dbReference type="CDD" id="cd11065">
    <property type="entry name" value="CYP64-like"/>
    <property type="match status" value="1"/>
</dbReference>
<dbReference type="InterPro" id="IPR036396">
    <property type="entry name" value="Cyt_P450_sf"/>
</dbReference>
<evidence type="ECO:0000256" key="9">
    <source>
        <dbReference type="PIRSR" id="PIRSR602401-1"/>
    </source>
</evidence>
<dbReference type="SUPFAM" id="SSF48264">
    <property type="entry name" value="Cytochrome P450"/>
    <property type="match status" value="1"/>
</dbReference>
<comment type="caution">
    <text evidence="11">The sequence shown here is derived from an EMBL/GenBank/DDBJ whole genome shotgun (WGS) entry which is preliminary data.</text>
</comment>
<evidence type="ECO:0000256" key="8">
    <source>
        <dbReference type="ARBA" id="ARBA00023033"/>
    </source>
</evidence>
<sequence>MLRSLNVLDICALSLGAYLLKVYLNSRSDASKPLPPGPKGAPVVGNVADMPKEKEWLTFAEWGRKFGGICSVSLLGRPMIILNTIDALEEFDKKSAIYSERPRLEMGGELVGYSDTLVLMRYGPRFRNYRKGFARYIGNGVVQDRHPLLIEKTRTFLKHVLKNPEDLIGHLRKLTGGIILKIAYGYEVQWEGSDPYIDLIEGANDNFNKATVPGAFMVDLLPSLKNLPSWVPGTGFLELAKKWKKSTDSMVEVPFAFTKQDMAAGSAPPSFVSTSIEHQDELTESERGDIKFVAASLYGGGADTTVSAQYAFFLAMVLYPDVQRKIKDEIETVVGSDRLPNHDDRPNMPYTNAVISELLRWNSVAPSGVPHVAIEDGFVGGYFIPKDSMILANLWGILHDSNVYPDPFTFDPERFIPSPGKEVQRDPRGACFGFGRRVCPGMYLAEASLFSTVTLSMAVFDVTNALDETGAPIVPIHENTSGTISYPKPFKCSIKPRSAKAVSLITEQA</sequence>
<evidence type="ECO:0000256" key="1">
    <source>
        <dbReference type="ARBA" id="ARBA00001971"/>
    </source>
</evidence>
<dbReference type="GO" id="GO:0020037">
    <property type="term" value="F:heme binding"/>
    <property type="evidence" value="ECO:0007669"/>
    <property type="project" value="InterPro"/>
</dbReference>
<proteinExistence type="inferred from homology"/>
<dbReference type="GO" id="GO:0016705">
    <property type="term" value="F:oxidoreductase activity, acting on paired donors, with incorporation or reduction of molecular oxygen"/>
    <property type="evidence" value="ECO:0007669"/>
    <property type="project" value="InterPro"/>
</dbReference>
<dbReference type="PANTHER" id="PTHR46300:SF7">
    <property type="entry name" value="P450, PUTATIVE (EUROFUNG)-RELATED"/>
    <property type="match status" value="1"/>
</dbReference>
<dbReference type="PROSITE" id="PS00086">
    <property type="entry name" value="CYTOCHROME_P450"/>
    <property type="match status" value="1"/>
</dbReference>
<dbReference type="PANTHER" id="PTHR46300">
    <property type="entry name" value="P450, PUTATIVE (EUROFUNG)-RELATED-RELATED"/>
    <property type="match status" value="1"/>
</dbReference>
<evidence type="ECO:0000256" key="10">
    <source>
        <dbReference type="RuleBase" id="RU000461"/>
    </source>
</evidence>
<dbReference type="InterPro" id="IPR002401">
    <property type="entry name" value="Cyt_P450_E_grp-I"/>
</dbReference>
<keyword evidence="6 10" id="KW-0560">Oxidoreductase</keyword>
<keyword evidence="8 10" id="KW-0503">Monooxygenase</keyword>
<dbReference type="STRING" id="71717.A0A4Y7SKQ2"/>
<evidence type="ECO:0000256" key="4">
    <source>
        <dbReference type="ARBA" id="ARBA00022617"/>
    </source>
</evidence>
<dbReference type="InterPro" id="IPR050364">
    <property type="entry name" value="Cytochrome_P450_fung"/>
</dbReference>
<protein>
    <submittedName>
        <fullName evidence="11">OrdA protein</fullName>
    </submittedName>
</protein>
<dbReference type="InterPro" id="IPR017972">
    <property type="entry name" value="Cyt_P450_CS"/>
</dbReference>
<evidence type="ECO:0000313" key="12">
    <source>
        <dbReference type="Proteomes" id="UP000298030"/>
    </source>
</evidence>
<comment type="similarity">
    <text evidence="3 10">Belongs to the cytochrome P450 family.</text>
</comment>
<evidence type="ECO:0000256" key="7">
    <source>
        <dbReference type="ARBA" id="ARBA00023004"/>
    </source>
</evidence>
<keyword evidence="12" id="KW-1185">Reference proteome</keyword>
<keyword evidence="4 9" id="KW-0349">Heme</keyword>
<dbReference type="Proteomes" id="UP000298030">
    <property type="component" value="Unassembled WGS sequence"/>
</dbReference>
<dbReference type="Gene3D" id="1.10.630.10">
    <property type="entry name" value="Cytochrome P450"/>
    <property type="match status" value="1"/>
</dbReference>
<name>A0A4Y7SKQ2_COPMI</name>
<comment type="pathway">
    <text evidence="2">Secondary metabolite biosynthesis.</text>
</comment>
<dbReference type="InterPro" id="IPR001128">
    <property type="entry name" value="Cyt_P450"/>
</dbReference>
<dbReference type="Pfam" id="PF00067">
    <property type="entry name" value="p450"/>
    <property type="match status" value="1"/>
</dbReference>
<keyword evidence="5 9" id="KW-0479">Metal-binding</keyword>
<dbReference type="EMBL" id="QPFP01000092">
    <property type="protein sequence ID" value="TEB22405.1"/>
    <property type="molecule type" value="Genomic_DNA"/>
</dbReference>
<evidence type="ECO:0000313" key="11">
    <source>
        <dbReference type="EMBL" id="TEB22405.1"/>
    </source>
</evidence>
<evidence type="ECO:0000256" key="2">
    <source>
        <dbReference type="ARBA" id="ARBA00005179"/>
    </source>
</evidence>
<evidence type="ECO:0000256" key="6">
    <source>
        <dbReference type="ARBA" id="ARBA00023002"/>
    </source>
</evidence>
<dbReference type="AlphaFoldDB" id="A0A4Y7SKQ2"/>
<keyword evidence="7 9" id="KW-0408">Iron</keyword>
<feature type="binding site" description="axial binding residue" evidence="9">
    <location>
        <position position="439"/>
    </location>
    <ligand>
        <name>heme</name>
        <dbReference type="ChEBI" id="CHEBI:30413"/>
    </ligand>
    <ligandPart>
        <name>Fe</name>
        <dbReference type="ChEBI" id="CHEBI:18248"/>
    </ligandPart>
</feature>